<sequence>MAPWLQLCSVFFTVNACLNGSQLAVAAGGSGRARGADTCGWRGVGLASRNSGLHNITFRYDNCTTYLNLVGKHVIADAQNITISQYTCHNQVAITILWSPGALGIEFLKGFRVILEELKSEGRQCQQLILKDPKQLNSSFKRTGMESQPFLNMKFETDYFVKIVPFPSIKNESNYHPFFFRTRACDLLLQPDNLACKPFWKPRNLNITQHGSDMQVSFDHAPHNFGFRFFYLHYKLKHEGPFKRKTCRQVLRGFDRGGPTQCPVHDMSMTFSVLQLVDDTNTTRKVMHYALKPVHSPWAGPIRAIAITVPLVVISAFATLFTVMCRKKQQENIYSHLDEESSEPSAYAAGLPRERLRPRPKVFLCYSSKDGQNHVNVVQCFAYFLQDFCGCEVTLDLWEDFNLCQEGQREWVIQKIHESQFIIVVCSKGMKYFVDKKNYKHKGGDRGTGKGELFLVAMTAIAEKLRQAKQSATALSKFIAVYFDYSCEGDIPGILDLSTKYKLMDNLPQLCSHLHSRDQLLQEPGYYPRHVSRRNYFRSKSGRSLYVAICNMHQFIDEEPDWFEKQFVPFPPPRLRSREPVLEKFDSGLVLNDVVCKPGAESSFCLKAEAGILGAAMLSSSHSGSQHLGLDEDTEARTTPEGSSVLRPLLHMVKTTSPSDMPRDSGIYDSSVPSSELSLPLMEGLSTDQTETSSLTESVSSSSGLGEEEPPALPSKLLTSGVCTAELECHSYTDELHAVAPL</sequence>
<feature type="domain" description="SEFIR" evidence="13">
    <location>
        <begin position="359"/>
        <end position="512"/>
    </location>
</feature>
<evidence type="ECO:0000256" key="9">
    <source>
        <dbReference type="ARBA" id="ARBA00075208"/>
    </source>
</evidence>
<evidence type="ECO:0000256" key="11">
    <source>
        <dbReference type="SAM" id="MobiDB-lite"/>
    </source>
</evidence>
<feature type="chain" id="PRO_5034143134" description="Interleukin-17 receptor D" evidence="12">
    <location>
        <begin position="17"/>
        <end position="742"/>
    </location>
</feature>
<dbReference type="SUPFAM" id="SSF52200">
    <property type="entry name" value="Toll/Interleukin receptor TIR domain"/>
    <property type="match status" value="1"/>
</dbReference>
<keyword evidence="2" id="KW-0812">Transmembrane</keyword>
<dbReference type="GO" id="GO:0030368">
    <property type="term" value="F:interleukin-17 receptor activity"/>
    <property type="evidence" value="ECO:0007669"/>
    <property type="project" value="InterPro"/>
</dbReference>
<dbReference type="Proteomes" id="UP000694850">
    <property type="component" value="Unplaced"/>
</dbReference>
<gene>
    <name evidence="15" type="primary">IL17RD</name>
</gene>
<evidence type="ECO:0000256" key="1">
    <source>
        <dbReference type="ARBA" id="ARBA00004479"/>
    </source>
</evidence>
<dbReference type="Pfam" id="PF16742">
    <property type="entry name" value="IL17R_D_N"/>
    <property type="match status" value="1"/>
</dbReference>
<evidence type="ECO:0000256" key="8">
    <source>
        <dbReference type="ARBA" id="ARBA00069308"/>
    </source>
</evidence>
<feature type="region of interest" description="Disordered" evidence="11">
    <location>
        <begin position="623"/>
        <end position="714"/>
    </location>
</feature>
<evidence type="ECO:0000256" key="5">
    <source>
        <dbReference type="ARBA" id="ARBA00023136"/>
    </source>
</evidence>
<keyword evidence="5" id="KW-0472">Membrane</keyword>
<dbReference type="InterPro" id="IPR031951">
    <property type="entry name" value="IL17R_D_N"/>
</dbReference>
<accession>A0A8B6ZIK5</accession>
<dbReference type="CTD" id="54756"/>
<dbReference type="InterPro" id="IPR013568">
    <property type="entry name" value="SEFIR_dom"/>
</dbReference>
<dbReference type="PANTHER" id="PTHR15583">
    <property type="entry name" value="INTERLEUKIN-17 RECEPTOR"/>
    <property type="match status" value="1"/>
</dbReference>
<evidence type="ECO:0000313" key="15">
    <source>
        <dbReference type="RefSeq" id="XP_007935494.1"/>
    </source>
</evidence>
<dbReference type="OrthoDB" id="9325096at2759"/>
<keyword evidence="14" id="KW-1185">Reference proteome</keyword>
<evidence type="ECO:0000256" key="3">
    <source>
        <dbReference type="ARBA" id="ARBA00022729"/>
    </source>
</evidence>
<keyword evidence="4" id="KW-1133">Transmembrane helix</keyword>
<dbReference type="RefSeq" id="XP_007935494.1">
    <property type="nucleotide sequence ID" value="XM_007937303.1"/>
</dbReference>
<dbReference type="PROSITE" id="PS51534">
    <property type="entry name" value="SEFIR"/>
    <property type="match status" value="1"/>
</dbReference>
<dbReference type="PANTHER" id="PTHR15583:SF14">
    <property type="entry name" value="INTERLEUKIN-17 RECEPTOR D"/>
    <property type="match status" value="1"/>
</dbReference>
<dbReference type="FunFam" id="3.40.50.11530:FF:000003">
    <property type="entry name" value="Interleukin-17 receptor D"/>
    <property type="match status" value="1"/>
</dbReference>
<dbReference type="AlphaFoldDB" id="A0A8B6ZIK5"/>
<proteinExistence type="predicted"/>
<dbReference type="GO" id="GO:0016020">
    <property type="term" value="C:membrane"/>
    <property type="evidence" value="ECO:0007669"/>
    <property type="project" value="UniProtKB-SubCell"/>
</dbReference>
<organism evidence="14 15">
    <name type="scientific">Orycteropus afer afer</name>
    <dbReference type="NCBI Taxonomy" id="1230840"/>
    <lineage>
        <taxon>Eukaryota</taxon>
        <taxon>Metazoa</taxon>
        <taxon>Chordata</taxon>
        <taxon>Craniata</taxon>
        <taxon>Vertebrata</taxon>
        <taxon>Euteleostomi</taxon>
        <taxon>Mammalia</taxon>
        <taxon>Eutheria</taxon>
        <taxon>Afrotheria</taxon>
        <taxon>Tubulidentata</taxon>
        <taxon>Orycteropodidae</taxon>
        <taxon>Orycteropus</taxon>
    </lineage>
</organism>
<dbReference type="Gene3D" id="3.40.50.11530">
    <property type="match status" value="1"/>
</dbReference>
<dbReference type="InterPro" id="IPR035897">
    <property type="entry name" value="Toll_tir_struct_dom_sf"/>
</dbReference>
<keyword evidence="3 12" id="KW-0732">Signal</keyword>
<evidence type="ECO:0000256" key="10">
    <source>
        <dbReference type="ARBA" id="ARBA00079879"/>
    </source>
</evidence>
<dbReference type="InterPro" id="IPR039465">
    <property type="entry name" value="IL-17_rcpt-like"/>
</dbReference>
<reference evidence="15" key="1">
    <citation type="submission" date="2025-08" db="UniProtKB">
        <authorList>
            <consortium name="RefSeq"/>
        </authorList>
    </citation>
    <scope>IDENTIFICATION</scope>
</reference>
<evidence type="ECO:0000259" key="13">
    <source>
        <dbReference type="PROSITE" id="PS51534"/>
    </source>
</evidence>
<name>A0A8B6ZIK5_ORYAF</name>
<evidence type="ECO:0000256" key="12">
    <source>
        <dbReference type="SAM" id="SignalP"/>
    </source>
</evidence>
<evidence type="ECO:0000256" key="7">
    <source>
        <dbReference type="ARBA" id="ARBA00023180"/>
    </source>
</evidence>
<dbReference type="GeneID" id="103193983"/>
<evidence type="ECO:0000256" key="4">
    <source>
        <dbReference type="ARBA" id="ARBA00022989"/>
    </source>
</evidence>
<keyword evidence="7" id="KW-0325">Glycoprotein</keyword>
<dbReference type="Pfam" id="PF08357">
    <property type="entry name" value="SEFIR"/>
    <property type="match status" value="1"/>
</dbReference>
<keyword evidence="6 15" id="KW-0675">Receptor</keyword>
<evidence type="ECO:0000256" key="2">
    <source>
        <dbReference type="ARBA" id="ARBA00022692"/>
    </source>
</evidence>
<feature type="signal peptide" evidence="12">
    <location>
        <begin position="1"/>
        <end position="16"/>
    </location>
</feature>
<evidence type="ECO:0000313" key="14">
    <source>
        <dbReference type="Proteomes" id="UP000694850"/>
    </source>
</evidence>
<comment type="subcellular location">
    <subcellularLocation>
        <location evidence="1">Membrane</location>
        <topology evidence="1">Single-pass type I membrane protein</topology>
    </subcellularLocation>
</comment>
<evidence type="ECO:0000256" key="6">
    <source>
        <dbReference type="ARBA" id="ARBA00023170"/>
    </source>
</evidence>
<protein>
    <recommendedName>
        <fullName evidence="8">Interleukin-17 receptor D</fullName>
    </recommendedName>
    <alternativeName>
        <fullName evidence="10">Interleukin-17 receptor-like protein</fullName>
    </alternativeName>
    <alternativeName>
        <fullName evidence="9">Sef homolog</fullName>
    </alternativeName>
</protein>
<feature type="compositionally biased region" description="Low complexity" evidence="11">
    <location>
        <begin position="670"/>
        <end position="705"/>
    </location>
</feature>